<sequence>MTFASHQDSSGGLDAPILSISGRIVDVGPQAFRVSGLSPFVKLGDCIGCPGENGEEFGEVVRIDSDWLTVKPYGNRFTRGVGSPARKIGPFAIAPDTSWKGRVLDAFGRPQDDRGPVVTGMEMRAVDAPPPPALKRGRITKPVPTGVRVVDLFTPLVKGQRMGIFAGSGVGKSTLMGMLSQAKGFDTVVVALVGERGREVREFLEETMDGHLDKVVTIVATGDESPMMRRLAPRTATAVAEYFRDQGDDVLLIVDSVTRLAHAARDVALAAGEPPVSRGYPPSVFSELPQLLERAGPGLEGSGTITGIYAVLVDGDDHNDPVADSIRGTLDGHIVLDRAIAEQGRFPAVDYLKSISRLADKAWSAQERELVTRLRAMTSRFEDTRDLRLLGGYQRGNDQTLDQAVDLVPHMYDFLSQRPDDERSARPFDDLSATLKRVMTPNKDKPKGR</sequence>
<dbReference type="GO" id="GO:0009288">
    <property type="term" value="C:bacterial-type flagellum"/>
    <property type="evidence" value="ECO:0007669"/>
    <property type="project" value="InterPro"/>
</dbReference>
<keyword evidence="10" id="KW-1005">Bacterial flagellum biogenesis</keyword>
<dbReference type="InterPro" id="IPR022426">
    <property type="entry name" value="FliI_clade3"/>
</dbReference>
<dbReference type="NCBIfam" id="TIGR03498">
    <property type="entry name" value="FliI_clade3"/>
    <property type="match status" value="1"/>
</dbReference>
<dbReference type="InterPro" id="IPR003593">
    <property type="entry name" value="AAA+_ATPase"/>
</dbReference>
<evidence type="ECO:0000256" key="17">
    <source>
        <dbReference type="ARBA" id="ARBA00034006"/>
    </source>
</evidence>
<dbReference type="OrthoDB" id="9801639at2"/>
<evidence type="ECO:0000256" key="11">
    <source>
        <dbReference type="ARBA" id="ARBA00022840"/>
    </source>
</evidence>
<evidence type="ECO:0000256" key="4">
    <source>
        <dbReference type="ARBA" id="ARBA00012473"/>
    </source>
</evidence>
<keyword evidence="6" id="KW-0813">Transport</keyword>
<evidence type="ECO:0000259" key="19">
    <source>
        <dbReference type="SMART" id="SM00382"/>
    </source>
</evidence>
<keyword evidence="16" id="KW-0066">ATP synthesis</keyword>
<reference evidence="20 21" key="1">
    <citation type="submission" date="2017-04" db="EMBL/GenBank/DDBJ databases">
        <authorList>
            <person name="Afonso C.L."/>
            <person name="Miller P.J."/>
            <person name="Scott M.A."/>
            <person name="Spackman E."/>
            <person name="Goraichik I."/>
            <person name="Dimitrov K.M."/>
            <person name="Suarez D.L."/>
            <person name="Swayne D.E."/>
        </authorList>
    </citation>
    <scope>NUCLEOTIDE SEQUENCE [LARGE SCALE GENOMIC DNA]</scope>
    <source>
        <strain evidence="20 21">CGMCC 1.10972</strain>
    </source>
</reference>
<evidence type="ECO:0000256" key="10">
    <source>
        <dbReference type="ARBA" id="ARBA00022795"/>
    </source>
</evidence>
<dbReference type="GO" id="GO:0005524">
    <property type="term" value="F:ATP binding"/>
    <property type="evidence" value="ECO:0007669"/>
    <property type="project" value="UniProtKB-KW"/>
</dbReference>
<dbReference type="GO" id="GO:0030254">
    <property type="term" value="P:protein secretion by the type III secretion system"/>
    <property type="evidence" value="ECO:0007669"/>
    <property type="project" value="InterPro"/>
</dbReference>
<keyword evidence="8" id="KW-0547">Nucleotide-binding</keyword>
<evidence type="ECO:0000313" key="20">
    <source>
        <dbReference type="EMBL" id="SMC36301.1"/>
    </source>
</evidence>
<dbReference type="Gene3D" id="3.40.50.12240">
    <property type="match status" value="1"/>
</dbReference>
<evidence type="ECO:0000256" key="1">
    <source>
        <dbReference type="ARBA" id="ARBA00003290"/>
    </source>
</evidence>
<keyword evidence="7" id="KW-0963">Cytoplasm</keyword>
<gene>
    <name evidence="20" type="ORF">SAMN06297251_101377</name>
</gene>
<dbReference type="InterPro" id="IPR000194">
    <property type="entry name" value="ATPase_F1/V1/A1_a/bsu_nucl-bd"/>
</dbReference>
<dbReference type="NCBIfam" id="TIGR01026">
    <property type="entry name" value="fliI_yscN"/>
    <property type="match status" value="1"/>
</dbReference>
<comment type="similarity">
    <text evidence="3">Belongs to the ATPase alpha/beta chains family.</text>
</comment>
<dbReference type="InterPro" id="IPR005714">
    <property type="entry name" value="ATPase_T3SS_FliI/YscN"/>
</dbReference>
<feature type="region of interest" description="Disordered" evidence="18">
    <location>
        <begin position="419"/>
        <end position="449"/>
    </location>
</feature>
<dbReference type="RefSeq" id="WP_084408251.1">
    <property type="nucleotide sequence ID" value="NZ_FWXR01000001.1"/>
</dbReference>
<keyword evidence="9" id="KW-0375">Hydrogen ion transport</keyword>
<dbReference type="SMART" id="SM00382">
    <property type="entry name" value="AAA"/>
    <property type="match status" value="1"/>
</dbReference>
<dbReference type="InterPro" id="IPR040627">
    <property type="entry name" value="T3SS_ATPase_C"/>
</dbReference>
<evidence type="ECO:0000313" key="21">
    <source>
        <dbReference type="Proteomes" id="UP000192656"/>
    </source>
</evidence>
<name>A0A1W1YKH9_9HYPH</name>
<keyword evidence="15" id="KW-1006">Bacterial flagellum protein export</keyword>
<dbReference type="InterPro" id="IPR020003">
    <property type="entry name" value="ATPase_a/bsu_AS"/>
</dbReference>
<organism evidence="20 21">
    <name type="scientific">Fulvimarina manganoxydans</name>
    <dbReference type="NCBI Taxonomy" id="937218"/>
    <lineage>
        <taxon>Bacteria</taxon>
        <taxon>Pseudomonadati</taxon>
        <taxon>Pseudomonadota</taxon>
        <taxon>Alphaproteobacteria</taxon>
        <taxon>Hyphomicrobiales</taxon>
        <taxon>Aurantimonadaceae</taxon>
        <taxon>Fulvimarina</taxon>
    </lineage>
</organism>
<dbReference type="InterPro" id="IPR027417">
    <property type="entry name" value="P-loop_NTPase"/>
</dbReference>
<accession>A0A1W1YKH9</accession>
<dbReference type="InterPro" id="IPR050053">
    <property type="entry name" value="ATPase_alpha/beta_chains"/>
</dbReference>
<feature type="domain" description="AAA+ ATPase" evidence="19">
    <location>
        <begin position="158"/>
        <end position="341"/>
    </location>
</feature>
<comment type="catalytic activity">
    <reaction evidence="17">
        <text>ATP + H2O + cellular proteinSide 1 = ADP + phosphate + cellular proteinSide 2.</text>
        <dbReference type="EC" id="7.4.2.8"/>
    </reaction>
</comment>
<protein>
    <recommendedName>
        <fullName evidence="5">Flagellum-specific ATP synthase</fullName>
        <ecNumber evidence="4">7.1.2.2</ecNumber>
    </recommendedName>
</protein>
<keyword evidence="14" id="KW-0406">Ion transport</keyword>
<evidence type="ECO:0000256" key="15">
    <source>
        <dbReference type="ARBA" id="ARBA00023225"/>
    </source>
</evidence>
<evidence type="ECO:0000256" key="18">
    <source>
        <dbReference type="SAM" id="MobiDB-lite"/>
    </source>
</evidence>
<dbReference type="EMBL" id="FWXR01000001">
    <property type="protein sequence ID" value="SMC36301.1"/>
    <property type="molecule type" value="Genomic_DNA"/>
</dbReference>
<dbReference type="SUPFAM" id="SSF52540">
    <property type="entry name" value="P-loop containing nucleoside triphosphate hydrolases"/>
    <property type="match status" value="1"/>
</dbReference>
<dbReference type="PANTHER" id="PTHR15184">
    <property type="entry name" value="ATP SYNTHASE"/>
    <property type="match status" value="1"/>
</dbReference>
<evidence type="ECO:0000256" key="8">
    <source>
        <dbReference type="ARBA" id="ARBA00022741"/>
    </source>
</evidence>
<dbReference type="Proteomes" id="UP000192656">
    <property type="component" value="Unassembled WGS sequence"/>
</dbReference>
<dbReference type="GO" id="GO:0030257">
    <property type="term" value="C:type III protein secretion system complex"/>
    <property type="evidence" value="ECO:0007669"/>
    <property type="project" value="InterPro"/>
</dbReference>
<comment type="subcellular location">
    <subcellularLocation>
        <location evidence="2">Cytoplasm</location>
    </subcellularLocation>
</comment>
<dbReference type="EC" id="7.1.2.2" evidence="4"/>
<evidence type="ECO:0000256" key="5">
    <source>
        <dbReference type="ARBA" id="ARBA00020580"/>
    </source>
</evidence>
<keyword evidence="21" id="KW-1185">Reference proteome</keyword>
<evidence type="ECO:0000256" key="9">
    <source>
        <dbReference type="ARBA" id="ARBA00022781"/>
    </source>
</evidence>
<dbReference type="PANTHER" id="PTHR15184:SF9">
    <property type="entry name" value="SPI-1 TYPE 3 SECRETION SYSTEM ATPASE"/>
    <property type="match status" value="1"/>
</dbReference>
<comment type="function">
    <text evidence="1">Probable catalytic subunit of a protein translocase for flagellum-specific export, or a proton translocase involved in local circuits at the flagellum.</text>
</comment>
<evidence type="ECO:0000256" key="2">
    <source>
        <dbReference type="ARBA" id="ARBA00004496"/>
    </source>
</evidence>
<evidence type="ECO:0000256" key="7">
    <source>
        <dbReference type="ARBA" id="ARBA00022490"/>
    </source>
</evidence>
<dbReference type="AlphaFoldDB" id="A0A1W1YKH9"/>
<dbReference type="Pfam" id="PF18269">
    <property type="entry name" value="T3SS_ATPase_C"/>
    <property type="match status" value="1"/>
</dbReference>
<dbReference type="GO" id="GO:0008564">
    <property type="term" value="F:protein-exporting ATPase activity"/>
    <property type="evidence" value="ECO:0007669"/>
    <property type="project" value="UniProtKB-EC"/>
</dbReference>
<keyword evidence="13" id="KW-1278">Translocase</keyword>
<keyword evidence="12" id="KW-0653">Protein transport</keyword>
<dbReference type="STRING" id="937218.SAMN06297251_101377"/>
<dbReference type="GO" id="GO:0044781">
    <property type="term" value="P:bacterial-type flagellum organization"/>
    <property type="evidence" value="ECO:0007669"/>
    <property type="project" value="UniProtKB-KW"/>
</dbReference>
<evidence type="ECO:0000256" key="16">
    <source>
        <dbReference type="ARBA" id="ARBA00023310"/>
    </source>
</evidence>
<evidence type="ECO:0000256" key="6">
    <source>
        <dbReference type="ARBA" id="ARBA00022448"/>
    </source>
</evidence>
<evidence type="ECO:0000256" key="3">
    <source>
        <dbReference type="ARBA" id="ARBA00008936"/>
    </source>
</evidence>
<evidence type="ECO:0000256" key="13">
    <source>
        <dbReference type="ARBA" id="ARBA00022967"/>
    </source>
</evidence>
<dbReference type="PROSITE" id="PS00152">
    <property type="entry name" value="ATPASE_ALPHA_BETA"/>
    <property type="match status" value="1"/>
</dbReference>
<dbReference type="GO" id="GO:0046933">
    <property type="term" value="F:proton-transporting ATP synthase activity, rotational mechanism"/>
    <property type="evidence" value="ECO:0007669"/>
    <property type="project" value="TreeGrafter"/>
</dbReference>
<dbReference type="GO" id="GO:0005737">
    <property type="term" value="C:cytoplasm"/>
    <property type="evidence" value="ECO:0007669"/>
    <property type="project" value="UniProtKB-SubCell"/>
</dbReference>
<dbReference type="CDD" id="cd01136">
    <property type="entry name" value="ATPase_flagellum-secretory_path_III"/>
    <property type="match status" value="1"/>
</dbReference>
<feature type="compositionally biased region" description="Basic and acidic residues" evidence="18">
    <location>
        <begin position="419"/>
        <end position="429"/>
    </location>
</feature>
<dbReference type="Pfam" id="PF00006">
    <property type="entry name" value="ATP-synt_ab"/>
    <property type="match status" value="1"/>
</dbReference>
<dbReference type="GO" id="GO:0016887">
    <property type="term" value="F:ATP hydrolysis activity"/>
    <property type="evidence" value="ECO:0007669"/>
    <property type="project" value="InterPro"/>
</dbReference>
<proteinExistence type="inferred from homology"/>
<keyword evidence="11" id="KW-0067">ATP-binding</keyword>
<evidence type="ECO:0000256" key="14">
    <source>
        <dbReference type="ARBA" id="ARBA00023065"/>
    </source>
</evidence>
<dbReference type="FunFam" id="3.40.50.12240:FF:000002">
    <property type="entry name" value="Flagellum-specific ATP synthase FliI"/>
    <property type="match status" value="1"/>
</dbReference>
<evidence type="ECO:0000256" key="12">
    <source>
        <dbReference type="ARBA" id="ARBA00022927"/>
    </source>
</evidence>